<name>A0A1I1WPZ2_9BURK</name>
<dbReference type="EMBL" id="FOMQ01000010">
    <property type="protein sequence ID" value="SFD97274.1"/>
    <property type="molecule type" value="Genomic_DNA"/>
</dbReference>
<evidence type="ECO:0000313" key="2">
    <source>
        <dbReference type="Proteomes" id="UP000199517"/>
    </source>
</evidence>
<dbReference type="AlphaFoldDB" id="A0A1I1WPZ2"/>
<dbReference type="STRING" id="32040.SAMN04489710_110165"/>
<keyword evidence="2" id="KW-1185">Reference proteome</keyword>
<organism evidence="1 2">
    <name type="scientific">Paracidovorax konjaci</name>
    <dbReference type="NCBI Taxonomy" id="32040"/>
    <lineage>
        <taxon>Bacteria</taxon>
        <taxon>Pseudomonadati</taxon>
        <taxon>Pseudomonadota</taxon>
        <taxon>Betaproteobacteria</taxon>
        <taxon>Burkholderiales</taxon>
        <taxon>Comamonadaceae</taxon>
        <taxon>Paracidovorax</taxon>
    </lineage>
</organism>
<protein>
    <submittedName>
        <fullName evidence="1">Methyl-accepting chemotaxis protein</fullName>
    </submittedName>
</protein>
<evidence type="ECO:0000313" key="1">
    <source>
        <dbReference type="EMBL" id="SFD97274.1"/>
    </source>
</evidence>
<proteinExistence type="predicted"/>
<sequence>MKFMTNINLGTMLGMGFFAVIAFSFLVAAYGRIQLGHVSENIQTLSEDRLGTLLRLQ</sequence>
<accession>A0A1I1WPZ2</accession>
<gene>
    <name evidence="1" type="ORF">SAMN04489710_110165</name>
</gene>
<dbReference type="Proteomes" id="UP000199517">
    <property type="component" value="Unassembled WGS sequence"/>
</dbReference>
<reference evidence="2" key="1">
    <citation type="submission" date="2016-10" db="EMBL/GenBank/DDBJ databases">
        <authorList>
            <person name="Varghese N."/>
            <person name="Submissions S."/>
        </authorList>
    </citation>
    <scope>NUCLEOTIDE SEQUENCE [LARGE SCALE GENOMIC DNA]</scope>
    <source>
        <strain evidence="2">DSM 7481</strain>
    </source>
</reference>